<reference evidence="1" key="1">
    <citation type="submission" date="2021-06" db="EMBL/GenBank/DDBJ databases">
        <authorList>
            <person name="Kallberg Y."/>
            <person name="Tangrot J."/>
            <person name="Rosling A."/>
        </authorList>
    </citation>
    <scope>NUCLEOTIDE SEQUENCE</scope>
    <source>
        <strain evidence="1">28 12/20/2015</strain>
    </source>
</reference>
<sequence>MNIQYCFAHNSILYKLVFKQFLYYDTNLVDILKNEKLLNDYVLISEDSQSTIVFKISSEIIESEFLSDIEQVQENYSDVDVGKTHDIYNANKICSNDDSIQDIDDNSAQKIYNNLLSLYCSEISKDSKNTLKQRITKIVNSDNDFEIVECSKNTVSEIIEIINSVDLSKNQHYTLQKKKKVMSSI</sequence>
<name>A0ACA9KS13_9GLOM</name>
<comment type="caution">
    <text evidence="1">The sequence shown here is derived from an EMBL/GenBank/DDBJ whole genome shotgun (WGS) entry which is preliminary data.</text>
</comment>
<dbReference type="Proteomes" id="UP000789366">
    <property type="component" value="Unassembled WGS sequence"/>
</dbReference>
<gene>
    <name evidence="1" type="ORF">SPELUC_LOCUS2525</name>
</gene>
<keyword evidence="2" id="KW-1185">Reference proteome</keyword>
<protein>
    <submittedName>
        <fullName evidence="1">15182_t:CDS:1</fullName>
    </submittedName>
</protein>
<dbReference type="EMBL" id="CAJVPW010001706">
    <property type="protein sequence ID" value="CAG8490217.1"/>
    <property type="molecule type" value="Genomic_DNA"/>
</dbReference>
<evidence type="ECO:0000313" key="1">
    <source>
        <dbReference type="EMBL" id="CAG8490217.1"/>
    </source>
</evidence>
<organism evidence="1 2">
    <name type="scientific">Cetraspora pellucida</name>
    <dbReference type="NCBI Taxonomy" id="1433469"/>
    <lineage>
        <taxon>Eukaryota</taxon>
        <taxon>Fungi</taxon>
        <taxon>Fungi incertae sedis</taxon>
        <taxon>Mucoromycota</taxon>
        <taxon>Glomeromycotina</taxon>
        <taxon>Glomeromycetes</taxon>
        <taxon>Diversisporales</taxon>
        <taxon>Gigasporaceae</taxon>
        <taxon>Cetraspora</taxon>
    </lineage>
</organism>
<accession>A0ACA9KS13</accession>
<proteinExistence type="predicted"/>
<evidence type="ECO:0000313" key="2">
    <source>
        <dbReference type="Proteomes" id="UP000789366"/>
    </source>
</evidence>